<protein>
    <submittedName>
        <fullName evidence="1">Uncharacterized protein</fullName>
    </submittedName>
</protein>
<comment type="caution">
    <text evidence="1">The sequence shown here is derived from an EMBL/GenBank/DDBJ whole genome shotgun (WGS) entry which is preliminary data.</text>
</comment>
<gene>
    <name evidence="1" type="ORF">QFC21_005481</name>
</gene>
<name>A0ACC2V9N5_9TREE</name>
<evidence type="ECO:0000313" key="1">
    <source>
        <dbReference type="EMBL" id="KAJ9095610.1"/>
    </source>
</evidence>
<sequence>MPPAHVLNRIAPICPMCNIPQSTNPGEDPNIVMNRHIQRECQGARTKRDEIRALKARKDKGEVCWKKNCAKVLVVKIKCEQCTHQFCPTHRHPNDHSCENPPSIPQPKALKASTVAAFSKYSLRNNPAKSSSSATQSSSSATPSASLLTPSGNPRKDAAIAAIKRSLQKKAEATSTSGPKPETAVVSGEQGKPTLISVMQAFKSGSNPTLSKEARAELESQFRSMENRYKKGILSASDKVKYAQMCAERESARRNGLINKNDQCIVA</sequence>
<organism evidence="1 2">
    <name type="scientific">Naganishia friedmannii</name>
    <dbReference type="NCBI Taxonomy" id="89922"/>
    <lineage>
        <taxon>Eukaryota</taxon>
        <taxon>Fungi</taxon>
        <taxon>Dikarya</taxon>
        <taxon>Basidiomycota</taxon>
        <taxon>Agaricomycotina</taxon>
        <taxon>Tremellomycetes</taxon>
        <taxon>Filobasidiales</taxon>
        <taxon>Filobasidiaceae</taxon>
        <taxon>Naganishia</taxon>
    </lineage>
</organism>
<accession>A0ACC2V9N5</accession>
<reference evidence="1" key="1">
    <citation type="submission" date="2023-04" db="EMBL/GenBank/DDBJ databases">
        <title>Draft Genome sequencing of Naganishia species isolated from polar environments using Oxford Nanopore Technology.</title>
        <authorList>
            <person name="Leo P."/>
            <person name="Venkateswaran K."/>
        </authorList>
    </citation>
    <scope>NUCLEOTIDE SEQUENCE</scope>
    <source>
        <strain evidence="1">MNA-CCFEE 5423</strain>
    </source>
</reference>
<evidence type="ECO:0000313" key="2">
    <source>
        <dbReference type="Proteomes" id="UP001227268"/>
    </source>
</evidence>
<keyword evidence="2" id="KW-1185">Reference proteome</keyword>
<dbReference type="Proteomes" id="UP001227268">
    <property type="component" value="Unassembled WGS sequence"/>
</dbReference>
<dbReference type="EMBL" id="JASBWT010000021">
    <property type="protein sequence ID" value="KAJ9095610.1"/>
    <property type="molecule type" value="Genomic_DNA"/>
</dbReference>
<proteinExistence type="predicted"/>